<dbReference type="PANTHER" id="PTHR31080:SF296">
    <property type="entry name" value="OS05G0360900 PROTEIN"/>
    <property type="match status" value="1"/>
</dbReference>
<accession>A0A371GFC5</accession>
<keyword evidence="1 3" id="KW-0732">Signal</keyword>
<evidence type="ECO:0000313" key="6">
    <source>
        <dbReference type="Proteomes" id="UP000257109"/>
    </source>
</evidence>
<dbReference type="Gene3D" id="1.20.140.40">
    <property type="entry name" value="Invertase/pectin methylesterase inhibitor family protein"/>
    <property type="match status" value="1"/>
</dbReference>
<evidence type="ECO:0000256" key="1">
    <source>
        <dbReference type="ARBA" id="ARBA00022729"/>
    </source>
</evidence>
<evidence type="ECO:0000256" key="3">
    <source>
        <dbReference type="SAM" id="SignalP"/>
    </source>
</evidence>
<feature type="domain" description="Pectinesterase inhibitor" evidence="4">
    <location>
        <begin position="28"/>
        <end position="172"/>
    </location>
</feature>
<dbReference type="Pfam" id="PF04043">
    <property type="entry name" value="PMEI"/>
    <property type="match status" value="1"/>
</dbReference>
<dbReference type="NCBIfam" id="TIGR01614">
    <property type="entry name" value="PME_inhib"/>
    <property type="match status" value="1"/>
</dbReference>
<gene>
    <name evidence="5" type="ORF">CR513_29047</name>
</gene>
<dbReference type="EMBL" id="QJKJ01005725">
    <property type="protein sequence ID" value="RDX89251.1"/>
    <property type="molecule type" value="Genomic_DNA"/>
</dbReference>
<dbReference type="InterPro" id="IPR006501">
    <property type="entry name" value="Pectinesterase_inhib_dom"/>
</dbReference>
<reference evidence="5" key="1">
    <citation type="submission" date="2018-05" db="EMBL/GenBank/DDBJ databases">
        <title>Draft genome of Mucuna pruriens seed.</title>
        <authorList>
            <person name="Nnadi N.E."/>
            <person name="Vos R."/>
            <person name="Hasami M.H."/>
            <person name="Devisetty U.K."/>
            <person name="Aguiy J.C."/>
        </authorList>
    </citation>
    <scope>NUCLEOTIDE SEQUENCE [LARGE SCALE GENOMIC DNA]</scope>
    <source>
        <strain evidence="5">JCA_2017</strain>
    </source>
</reference>
<dbReference type="PANTHER" id="PTHR31080">
    <property type="entry name" value="PECTINESTERASE INHIBITOR-LIKE"/>
    <property type="match status" value="1"/>
</dbReference>
<dbReference type="Proteomes" id="UP000257109">
    <property type="component" value="Unassembled WGS sequence"/>
</dbReference>
<comment type="caution">
    <text evidence="5">The sequence shown here is derived from an EMBL/GenBank/DDBJ whole genome shotgun (WGS) entry which is preliminary data.</text>
</comment>
<proteinExistence type="inferred from homology"/>
<dbReference type="SMART" id="SM00856">
    <property type="entry name" value="PMEI"/>
    <property type="match status" value="1"/>
</dbReference>
<name>A0A371GFC5_MUCPR</name>
<evidence type="ECO:0000313" key="5">
    <source>
        <dbReference type="EMBL" id="RDX89251.1"/>
    </source>
</evidence>
<sequence>MEQIKKVLWVLVLCVIATAHQAGAREARGKELIKKVCTFSPNRSLCMEVLSSDPIKSPNANLKDLAIISLRVAANNASAILSDAKMLIDDPNLDPDVQQGLADCKETILDAESQLEDTIAALMINADTDAQVWLKAALSAIDTCDASIPGDDDVLSVKSVVFRKLCNLSISVSGLLDKPKLLSF</sequence>
<dbReference type="AlphaFoldDB" id="A0A371GFC5"/>
<protein>
    <recommendedName>
        <fullName evidence="4">Pectinesterase inhibitor domain-containing protein</fullName>
    </recommendedName>
</protein>
<comment type="similarity">
    <text evidence="2">Belongs to the PMEI family.</text>
</comment>
<dbReference type="GO" id="GO:0004857">
    <property type="term" value="F:enzyme inhibitor activity"/>
    <property type="evidence" value="ECO:0007669"/>
    <property type="project" value="InterPro"/>
</dbReference>
<evidence type="ECO:0000256" key="2">
    <source>
        <dbReference type="ARBA" id="ARBA00038471"/>
    </source>
</evidence>
<dbReference type="OrthoDB" id="841681at2759"/>
<dbReference type="STRING" id="157652.A0A371GFC5"/>
<dbReference type="InterPro" id="IPR035513">
    <property type="entry name" value="Invertase/methylesterase_inhib"/>
</dbReference>
<keyword evidence="6" id="KW-1185">Reference proteome</keyword>
<organism evidence="5 6">
    <name type="scientific">Mucuna pruriens</name>
    <name type="common">Velvet bean</name>
    <name type="synonym">Dolichos pruriens</name>
    <dbReference type="NCBI Taxonomy" id="157652"/>
    <lineage>
        <taxon>Eukaryota</taxon>
        <taxon>Viridiplantae</taxon>
        <taxon>Streptophyta</taxon>
        <taxon>Embryophyta</taxon>
        <taxon>Tracheophyta</taxon>
        <taxon>Spermatophyta</taxon>
        <taxon>Magnoliopsida</taxon>
        <taxon>eudicotyledons</taxon>
        <taxon>Gunneridae</taxon>
        <taxon>Pentapetalae</taxon>
        <taxon>rosids</taxon>
        <taxon>fabids</taxon>
        <taxon>Fabales</taxon>
        <taxon>Fabaceae</taxon>
        <taxon>Papilionoideae</taxon>
        <taxon>50 kb inversion clade</taxon>
        <taxon>NPAAA clade</taxon>
        <taxon>indigoferoid/millettioid clade</taxon>
        <taxon>Phaseoleae</taxon>
        <taxon>Mucuna</taxon>
    </lineage>
</organism>
<evidence type="ECO:0000259" key="4">
    <source>
        <dbReference type="SMART" id="SM00856"/>
    </source>
</evidence>
<dbReference type="InterPro" id="IPR051955">
    <property type="entry name" value="PME_Inhibitor"/>
</dbReference>
<feature type="non-terminal residue" evidence="5">
    <location>
        <position position="1"/>
    </location>
</feature>
<feature type="signal peptide" evidence="3">
    <location>
        <begin position="1"/>
        <end position="24"/>
    </location>
</feature>
<dbReference type="SUPFAM" id="SSF101148">
    <property type="entry name" value="Plant invertase/pectin methylesterase inhibitor"/>
    <property type="match status" value="1"/>
</dbReference>
<feature type="chain" id="PRO_5017009885" description="Pectinesterase inhibitor domain-containing protein" evidence="3">
    <location>
        <begin position="25"/>
        <end position="184"/>
    </location>
</feature>